<dbReference type="Pfam" id="PF01370">
    <property type="entry name" value="Epimerase"/>
    <property type="match status" value="2"/>
</dbReference>
<comment type="pathway">
    <text evidence="1">Bacterial outer membrane biogenesis; LPS O-antigen biosynthesis.</text>
</comment>
<dbReference type="EMBL" id="JALPRY010000014">
    <property type="protein sequence ID" value="MCK8780904.1"/>
    <property type="molecule type" value="Genomic_DNA"/>
</dbReference>
<feature type="domain" description="NAD-dependent epimerase/dehydratase" evidence="3">
    <location>
        <begin position="167"/>
        <end position="276"/>
    </location>
</feature>
<dbReference type="Gene3D" id="3.40.50.720">
    <property type="entry name" value="NAD(P)-binding Rossmann-like Domain"/>
    <property type="match status" value="1"/>
</dbReference>
<proteinExistence type="inferred from homology"/>
<evidence type="ECO:0000313" key="4">
    <source>
        <dbReference type="EMBL" id="MCK8780904.1"/>
    </source>
</evidence>
<dbReference type="SUPFAM" id="SSF51735">
    <property type="entry name" value="NAD(P)-binding Rossmann-fold domains"/>
    <property type="match status" value="1"/>
</dbReference>
<dbReference type="InterPro" id="IPR001509">
    <property type="entry name" value="Epimerase_deHydtase"/>
</dbReference>
<feature type="domain" description="NAD-dependent epimerase/dehydratase" evidence="3">
    <location>
        <begin position="4"/>
        <end position="131"/>
    </location>
</feature>
<dbReference type="Proteomes" id="UP001202827">
    <property type="component" value="Unassembled WGS sequence"/>
</dbReference>
<evidence type="ECO:0000256" key="2">
    <source>
        <dbReference type="ARBA" id="ARBA00007637"/>
    </source>
</evidence>
<keyword evidence="5" id="KW-1185">Reference proteome</keyword>
<dbReference type="PRINTS" id="PR01713">
    <property type="entry name" value="NUCEPIMERASE"/>
</dbReference>
<reference evidence="4 5" key="1">
    <citation type="submission" date="2022-04" db="EMBL/GenBank/DDBJ databases">
        <title>Rhizobium coralii sp. nov., isolated from coral Turbinaria peltata.</title>
        <authorList>
            <person name="Sun H."/>
        </authorList>
    </citation>
    <scope>NUCLEOTIDE SEQUENCE [LARGE SCALE GENOMIC DNA]</scope>
    <source>
        <strain evidence="4 5">NTR19</strain>
    </source>
</reference>
<evidence type="ECO:0000259" key="3">
    <source>
        <dbReference type="Pfam" id="PF01370"/>
    </source>
</evidence>
<sequence>MAKILVTGGCGFIGRHVTEELLEHGYDVRILDALIDQVHGDAEVVIPDTVEVLRGDVRDKALVEQALDGVDGVLHLAAEVGVGQSMYEIARYVGGNDLGTAVLLEAMIDRPIKRIVVASSMSVYGEGRYQTEDGGLLGIVRRKGERIKKGEWEPLSPDGRSLTPIATDEEKPVDLASIYALTKYAQEKQVLIFGEAYGIEAVALRLFNVFGAGQALSNPYTGVLANFASRLANNQPPMIFEDGKQRRDFVHVRDVAKAFRLALEKPNATGHVINVGSGQAYTIEEVAQLLADAMGVPETKPDIMNKARSGDIRNCFADISKARELLGFEPAYRLENSLGPFAEWVRSTGAIDRGAEMKRQLEERGLVS</sequence>
<protein>
    <submittedName>
        <fullName evidence="4">NAD-dependent epimerase/dehydratase family protein</fullName>
    </submittedName>
</protein>
<name>A0ABT0ISS3_9HYPH</name>
<evidence type="ECO:0000313" key="5">
    <source>
        <dbReference type="Proteomes" id="UP001202827"/>
    </source>
</evidence>
<comment type="caution">
    <text evidence="4">The sequence shown here is derived from an EMBL/GenBank/DDBJ whole genome shotgun (WGS) entry which is preliminary data.</text>
</comment>
<accession>A0ABT0ISS3</accession>
<evidence type="ECO:0000256" key="1">
    <source>
        <dbReference type="ARBA" id="ARBA00005125"/>
    </source>
</evidence>
<organism evidence="4 5">
    <name type="scientific">Neorhizobium turbinariae</name>
    <dbReference type="NCBI Taxonomy" id="2937795"/>
    <lineage>
        <taxon>Bacteria</taxon>
        <taxon>Pseudomonadati</taxon>
        <taxon>Pseudomonadota</taxon>
        <taxon>Alphaproteobacteria</taxon>
        <taxon>Hyphomicrobiales</taxon>
        <taxon>Rhizobiaceae</taxon>
        <taxon>Rhizobium/Agrobacterium group</taxon>
        <taxon>Neorhizobium</taxon>
    </lineage>
</organism>
<dbReference type="PANTHER" id="PTHR43000">
    <property type="entry name" value="DTDP-D-GLUCOSE 4,6-DEHYDRATASE-RELATED"/>
    <property type="match status" value="1"/>
</dbReference>
<comment type="similarity">
    <text evidence="2">Belongs to the NAD(P)-dependent epimerase/dehydratase family.</text>
</comment>
<dbReference type="InterPro" id="IPR036291">
    <property type="entry name" value="NAD(P)-bd_dom_sf"/>
</dbReference>
<dbReference type="RefSeq" id="WP_248683479.1">
    <property type="nucleotide sequence ID" value="NZ_JALPRY010000014.1"/>
</dbReference>
<gene>
    <name evidence="4" type="ORF">M0654_13005</name>
</gene>